<keyword evidence="7" id="KW-0630">Potassium</keyword>
<reference evidence="13 14" key="1">
    <citation type="submission" date="2015-11" db="EMBL/GenBank/DDBJ databases">
        <title>Genomic analysis of 38 Legionella species identifies large and diverse effector repertoires.</title>
        <authorList>
            <person name="Burstein D."/>
            <person name="Amaro F."/>
            <person name="Zusman T."/>
            <person name="Lifshitz Z."/>
            <person name="Cohen O."/>
            <person name="Gilbert J.A."/>
            <person name="Pupko T."/>
            <person name="Shuman H.A."/>
            <person name="Segal G."/>
        </authorList>
    </citation>
    <scope>NUCLEOTIDE SEQUENCE [LARGE SCALE GENOMIC DNA]</scope>
    <source>
        <strain evidence="13 14">CDC#1442-AUS-E</strain>
    </source>
</reference>
<evidence type="ECO:0000256" key="6">
    <source>
        <dbReference type="ARBA" id="ARBA00022692"/>
    </source>
</evidence>
<comment type="subcellular location">
    <subcellularLocation>
        <location evidence="1">Endomembrane system</location>
        <topology evidence="1">Multi-pass membrane protein</topology>
    </subcellularLocation>
</comment>
<feature type="transmembrane region" description="Helical" evidence="11">
    <location>
        <begin position="86"/>
        <end position="110"/>
    </location>
</feature>
<feature type="transmembrane region" description="Helical" evidence="11">
    <location>
        <begin position="6"/>
        <end position="24"/>
    </location>
</feature>
<keyword evidence="5" id="KW-0633">Potassium transport</keyword>
<dbReference type="SUPFAM" id="SSF51735">
    <property type="entry name" value="NAD(P)-binding Rossmann-fold domains"/>
    <property type="match status" value="1"/>
</dbReference>
<evidence type="ECO:0000256" key="1">
    <source>
        <dbReference type="ARBA" id="ARBA00004127"/>
    </source>
</evidence>
<dbReference type="GO" id="GO:0012505">
    <property type="term" value="C:endomembrane system"/>
    <property type="evidence" value="ECO:0007669"/>
    <property type="project" value="UniProtKB-SubCell"/>
</dbReference>
<dbReference type="FunFam" id="3.40.50.720:FF:000036">
    <property type="entry name" value="Glutathione-regulated potassium-efflux system protein KefB"/>
    <property type="match status" value="1"/>
</dbReference>
<dbReference type="InterPro" id="IPR003148">
    <property type="entry name" value="RCK_N"/>
</dbReference>
<dbReference type="RefSeq" id="WP_058506821.1">
    <property type="nucleotide sequence ID" value="NZ_CAAAIK010000011.1"/>
</dbReference>
<evidence type="ECO:0000256" key="11">
    <source>
        <dbReference type="SAM" id="Phobius"/>
    </source>
</evidence>
<dbReference type="GO" id="GO:0006813">
    <property type="term" value="P:potassium ion transport"/>
    <property type="evidence" value="ECO:0007669"/>
    <property type="project" value="UniProtKB-KW"/>
</dbReference>
<evidence type="ECO:0000256" key="2">
    <source>
        <dbReference type="ARBA" id="ARBA00005551"/>
    </source>
</evidence>
<evidence type="ECO:0000256" key="7">
    <source>
        <dbReference type="ARBA" id="ARBA00022958"/>
    </source>
</evidence>
<comment type="caution">
    <text evidence="13">The sequence shown here is derived from an EMBL/GenBank/DDBJ whole genome shotgun (WGS) entry which is preliminary data.</text>
</comment>
<dbReference type="OrthoDB" id="9781411at2"/>
<evidence type="ECO:0000256" key="3">
    <source>
        <dbReference type="ARBA" id="ARBA00022448"/>
    </source>
</evidence>
<proteinExistence type="inferred from homology"/>
<dbReference type="EMBL" id="LNYS01000006">
    <property type="protein sequence ID" value="KTD51876.1"/>
    <property type="molecule type" value="Genomic_DNA"/>
</dbReference>
<dbReference type="InterPro" id="IPR036291">
    <property type="entry name" value="NAD(P)-bd_dom_sf"/>
</dbReference>
<feature type="transmembrane region" description="Helical" evidence="11">
    <location>
        <begin position="192"/>
        <end position="213"/>
    </location>
</feature>
<dbReference type="GO" id="GO:1902600">
    <property type="term" value="P:proton transmembrane transport"/>
    <property type="evidence" value="ECO:0007669"/>
    <property type="project" value="InterPro"/>
</dbReference>
<organism evidence="13 14">
    <name type="scientific">Legionella quinlivanii</name>
    <dbReference type="NCBI Taxonomy" id="45073"/>
    <lineage>
        <taxon>Bacteria</taxon>
        <taxon>Pseudomonadati</taxon>
        <taxon>Pseudomonadota</taxon>
        <taxon>Gammaproteobacteria</taxon>
        <taxon>Legionellales</taxon>
        <taxon>Legionellaceae</taxon>
        <taxon>Legionella</taxon>
    </lineage>
</organism>
<name>A0A0W0Y5G2_9GAMM</name>
<evidence type="ECO:0000256" key="5">
    <source>
        <dbReference type="ARBA" id="ARBA00022538"/>
    </source>
</evidence>
<keyword evidence="8 11" id="KW-1133">Transmembrane helix</keyword>
<dbReference type="Proteomes" id="UP000054618">
    <property type="component" value="Unassembled WGS sequence"/>
</dbReference>
<evidence type="ECO:0000313" key="14">
    <source>
        <dbReference type="Proteomes" id="UP000054618"/>
    </source>
</evidence>
<dbReference type="Gene3D" id="1.20.1530.20">
    <property type="match status" value="1"/>
</dbReference>
<dbReference type="GO" id="GO:0008324">
    <property type="term" value="F:monoatomic cation transmembrane transporter activity"/>
    <property type="evidence" value="ECO:0007669"/>
    <property type="project" value="InterPro"/>
</dbReference>
<sequence length="612" mass="67590">MENTLLTQVFIFLAAASLIVPLASRFKLGSVLGYLLIGIVIGPYGLRLMGNAEQIMHFAEFGVIMMLFLIGLELEPPMLWRLRKAIIGLGSLQVGITTLVLTMLGLLWGFKWQTSLALSMAFSLSSTALVLQMLEEKNLLRTVEGETSFAVLLFQDIAVIAILIILPLLAAEPGLAAASEAHASRFLNLPEWAHAITVATVISLLVISGHYFSRHLFSMIARTNLRELFTATSLALVVGITLLMQTIGASPALGAFVAGVVLANSEYKRTLETDIEPFKGLLLGLFFISVGMSMNFNLLSSHAASVLTGVFLIVIIKAVILIGLGYSFGLTRLQNLGFALSLSQVGEFAFVLLKFSASLGVISLQISELSILVVALSMSITPFLMLLYYHILVPRFMSRIPKPEFDTIKENHPIILAGYGRCGQIIGRFLTAQKIPLTILERDPEQIELLRKFGFKGYFGDATRLDLLQNAGASHAKLLIIAVADPEVSLEVAAMAKETFPHLKIFARARNRRHAYELHKLGVDYFKRDTFDSALNMAKDIMIELGHNPKHMAKKMQMFAELDDASLRKSFAFFDEESTLINFSRQVNWELEKVLQTDLEAQHAVSRKEVEA</sequence>
<keyword evidence="4" id="KW-0050">Antiport</keyword>
<feature type="transmembrane region" description="Helical" evidence="11">
    <location>
        <begin position="31"/>
        <end position="49"/>
    </location>
</feature>
<evidence type="ECO:0000256" key="4">
    <source>
        <dbReference type="ARBA" id="ARBA00022449"/>
    </source>
</evidence>
<dbReference type="STRING" id="45073.Lqui_0720"/>
<dbReference type="InterPro" id="IPR038770">
    <property type="entry name" value="Na+/solute_symporter_sf"/>
</dbReference>
<feature type="transmembrane region" description="Helical" evidence="11">
    <location>
        <begin position="369"/>
        <end position="391"/>
    </location>
</feature>
<dbReference type="Pfam" id="PF00999">
    <property type="entry name" value="Na_H_Exchanger"/>
    <property type="match status" value="1"/>
</dbReference>
<dbReference type="GO" id="GO:0015297">
    <property type="term" value="F:antiporter activity"/>
    <property type="evidence" value="ECO:0007669"/>
    <property type="project" value="UniProtKB-KW"/>
</dbReference>
<accession>A0A0W0Y5G2</accession>
<evidence type="ECO:0000256" key="8">
    <source>
        <dbReference type="ARBA" id="ARBA00022989"/>
    </source>
</evidence>
<keyword evidence="3" id="KW-0813">Transport</keyword>
<evidence type="ECO:0000313" key="13">
    <source>
        <dbReference type="EMBL" id="KTD51876.1"/>
    </source>
</evidence>
<dbReference type="InterPro" id="IPR006153">
    <property type="entry name" value="Cation/H_exchanger_TM"/>
</dbReference>
<dbReference type="Pfam" id="PF02254">
    <property type="entry name" value="TrkA_N"/>
    <property type="match status" value="1"/>
</dbReference>
<dbReference type="InterPro" id="IPR004771">
    <property type="entry name" value="K/H_exchanger"/>
</dbReference>
<evidence type="ECO:0000259" key="12">
    <source>
        <dbReference type="PROSITE" id="PS51201"/>
    </source>
</evidence>
<dbReference type="GO" id="GO:0005886">
    <property type="term" value="C:plasma membrane"/>
    <property type="evidence" value="ECO:0007669"/>
    <property type="project" value="TreeGrafter"/>
</dbReference>
<comment type="similarity">
    <text evidence="2">Belongs to the monovalent cation:proton antiporter 2 (CPA2) transporter (TC 2.A.37) family.</text>
</comment>
<evidence type="ECO:0000256" key="9">
    <source>
        <dbReference type="ARBA" id="ARBA00023065"/>
    </source>
</evidence>
<gene>
    <name evidence="13" type="primary">kefC_1</name>
    <name evidence="13" type="ORF">Lqui_0720</name>
</gene>
<dbReference type="PANTHER" id="PTHR46157">
    <property type="entry name" value="K(+) EFFLUX ANTIPORTER 3, CHLOROPLASTIC"/>
    <property type="match status" value="1"/>
</dbReference>
<keyword evidence="6 11" id="KW-0812">Transmembrane</keyword>
<dbReference type="PANTHER" id="PTHR46157:SF4">
    <property type="entry name" value="K(+) EFFLUX ANTIPORTER 3, CHLOROPLASTIC"/>
    <property type="match status" value="1"/>
</dbReference>
<dbReference type="AlphaFoldDB" id="A0A0W0Y5G2"/>
<dbReference type="NCBIfam" id="TIGR00932">
    <property type="entry name" value="2a37"/>
    <property type="match status" value="1"/>
</dbReference>
<dbReference type="Gene3D" id="3.40.50.720">
    <property type="entry name" value="NAD(P)-binding Rossmann-like Domain"/>
    <property type="match status" value="1"/>
</dbReference>
<feature type="transmembrane region" description="Helical" evidence="11">
    <location>
        <begin position="281"/>
        <end position="299"/>
    </location>
</feature>
<feature type="transmembrane region" description="Helical" evidence="11">
    <location>
        <begin position="55"/>
        <end position="74"/>
    </location>
</feature>
<protein>
    <submittedName>
        <fullName evidence="13">Glutathione-regulated potassium efflux system</fullName>
    </submittedName>
</protein>
<feature type="domain" description="RCK N-terminal" evidence="12">
    <location>
        <begin position="410"/>
        <end position="535"/>
    </location>
</feature>
<feature type="transmembrane region" description="Helical" evidence="11">
    <location>
        <begin position="306"/>
        <end position="326"/>
    </location>
</feature>
<keyword evidence="10 11" id="KW-0472">Membrane</keyword>
<keyword evidence="9" id="KW-0406">Ion transport</keyword>
<feature type="transmembrane region" description="Helical" evidence="11">
    <location>
        <begin position="338"/>
        <end position="357"/>
    </location>
</feature>
<feature type="transmembrane region" description="Helical" evidence="11">
    <location>
        <begin position="147"/>
        <end position="170"/>
    </location>
</feature>
<feature type="transmembrane region" description="Helical" evidence="11">
    <location>
        <begin position="234"/>
        <end position="261"/>
    </location>
</feature>
<evidence type="ECO:0000256" key="10">
    <source>
        <dbReference type="ARBA" id="ARBA00023136"/>
    </source>
</evidence>
<keyword evidence="14" id="KW-1185">Reference proteome</keyword>
<dbReference type="PROSITE" id="PS51201">
    <property type="entry name" value="RCK_N"/>
    <property type="match status" value="1"/>
</dbReference>
<dbReference type="PATRIC" id="fig|45073.5.peg.758"/>
<feature type="transmembrane region" description="Helical" evidence="11">
    <location>
        <begin position="116"/>
        <end position="135"/>
    </location>
</feature>